<keyword evidence="7" id="KW-0408">Iron</keyword>
<dbReference type="InterPro" id="IPR054582">
    <property type="entry name" value="DmmA-like_N"/>
</dbReference>
<dbReference type="AlphaFoldDB" id="A0A0P0RMH1"/>
<feature type="domain" description="2Fe-2S ferredoxin-type" evidence="9">
    <location>
        <begin position="232"/>
        <end position="318"/>
    </location>
</feature>
<evidence type="ECO:0000256" key="5">
    <source>
        <dbReference type="ARBA" id="ARBA00022723"/>
    </source>
</evidence>
<sequence length="318" mass="34573">MNASRTIPVRVTHVEPVTQDVRRFTLESASQSRLPAYSAGSHVVVTMRGKERIWRNAYSLTTPAGTRDAYQIMVRRVPQSRGGSAFMHSEVREGSELEISMPSNFFPIARCGAKHVMIAGGIGLTPFLSMLPELAQARARVEMHLCCRPEDEAAFTELIAKRTTGGVAVYTDLCDAKERFGDMLAAQPAGTHLYTCGPEGLMNGVAHTARELGWPASHFHQESFGGGSHGEPFIAVLAQSGREIRVRSDESLLEALEREGIDAPYMCRGGACGTCALDVIDGEPDHRDFCLGEAERATGGQMLPCVSRARGERLVLNI</sequence>
<evidence type="ECO:0000313" key="11">
    <source>
        <dbReference type="EMBL" id="ALL70106.1"/>
    </source>
</evidence>
<dbReference type="Pfam" id="PF22290">
    <property type="entry name" value="DmmA-like_N"/>
    <property type="match status" value="1"/>
</dbReference>
<keyword evidence="11" id="KW-0614">Plasmid</keyword>
<dbReference type="Proteomes" id="UP000019146">
    <property type="component" value="Plasmid unnamed"/>
</dbReference>
<dbReference type="InterPro" id="IPR036010">
    <property type="entry name" value="2Fe-2S_ferredoxin-like_sf"/>
</dbReference>
<dbReference type="EMBL" id="CP012748">
    <property type="protein sequence ID" value="ALL70106.1"/>
    <property type="molecule type" value="Genomic_DNA"/>
</dbReference>
<keyword evidence="6" id="KW-0560">Oxidoreductase</keyword>
<feature type="domain" description="FAD-binding FR-type" evidence="10">
    <location>
        <begin position="4"/>
        <end position="109"/>
    </location>
</feature>
<dbReference type="InterPro" id="IPR008333">
    <property type="entry name" value="Cbr1-like_FAD-bd_dom"/>
</dbReference>
<evidence type="ECO:0000259" key="9">
    <source>
        <dbReference type="PROSITE" id="PS51085"/>
    </source>
</evidence>
<dbReference type="PRINTS" id="PR00409">
    <property type="entry name" value="PHDIOXRDTASE"/>
</dbReference>
<evidence type="ECO:0000259" key="10">
    <source>
        <dbReference type="PROSITE" id="PS51384"/>
    </source>
</evidence>
<evidence type="ECO:0000256" key="8">
    <source>
        <dbReference type="ARBA" id="ARBA00023014"/>
    </source>
</evidence>
<dbReference type="Gene3D" id="3.10.20.30">
    <property type="match status" value="1"/>
</dbReference>
<dbReference type="KEGG" id="bcai:K788_0001538"/>
<dbReference type="Pfam" id="PF00970">
    <property type="entry name" value="FAD_binding_6"/>
    <property type="match status" value="1"/>
</dbReference>
<geneLocation type="plasmid" evidence="12"/>
<dbReference type="InterPro" id="IPR006058">
    <property type="entry name" value="2Fe2S_fd_BS"/>
</dbReference>
<dbReference type="Pfam" id="PF00111">
    <property type="entry name" value="Fer2"/>
    <property type="match status" value="1"/>
</dbReference>
<evidence type="ECO:0000256" key="7">
    <source>
        <dbReference type="ARBA" id="ARBA00023004"/>
    </source>
</evidence>
<dbReference type="InterPro" id="IPR017927">
    <property type="entry name" value="FAD-bd_FR_type"/>
</dbReference>
<dbReference type="GO" id="GO:0051537">
    <property type="term" value="F:2 iron, 2 sulfur cluster binding"/>
    <property type="evidence" value="ECO:0007669"/>
    <property type="project" value="UniProtKB-KW"/>
</dbReference>
<dbReference type="InterPro" id="IPR050415">
    <property type="entry name" value="MRET"/>
</dbReference>
<dbReference type="CDD" id="cd06185">
    <property type="entry name" value="PDR_like"/>
    <property type="match status" value="1"/>
</dbReference>
<dbReference type="CDD" id="cd00207">
    <property type="entry name" value="fer2"/>
    <property type="match status" value="1"/>
</dbReference>
<evidence type="ECO:0000256" key="1">
    <source>
        <dbReference type="ARBA" id="ARBA00001917"/>
    </source>
</evidence>
<evidence type="ECO:0000256" key="3">
    <source>
        <dbReference type="ARBA" id="ARBA00022643"/>
    </source>
</evidence>
<dbReference type="PROSITE" id="PS51384">
    <property type="entry name" value="FAD_FR"/>
    <property type="match status" value="1"/>
</dbReference>
<keyword evidence="3" id="KW-0288">FMN</keyword>
<keyword evidence="5" id="KW-0479">Metal-binding</keyword>
<dbReference type="SUPFAM" id="SSF63380">
    <property type="entry name" value="Riboflavin synthase domain-like"/>
    <property type="match status" value="1"/>
</dbReference>
<gene>
    <name evidence="11" type="ORF">K788_0001538</name>
</gene>
<dbReference type="PANTHER" id="PTHR47354">
    <property type="entry name" value="NADH OXIDOREDUCTASE HCR"/>
    <property type="match status" value="1"/>
</dbReference>
<dbReference type="Gene3D" id="3.40.50.80">
    <property type="entry name" value="Nucleotide-binding domain of ferredoxin-NADP reductase (FNR) module"/>
    <property type="match status" value="1"/>
</dbReference>
<keyword evidence="2" id="KW-0285">Flavoprotein</keyword>
<dbReference type="PROSITE" id="PS51085">
    <property type="entry name" value="2FE2S_FER_2"/>
    <property type="match status" value="1"/>
</dbReference>
<evidence type="ECO:0000256" key="2">
    <source>
        <dbReference type="ARBA" id="ARBA00022630"/>
    </source>
</evidence>
<dbReference type="SUPFAM" id="SSF52343">
    <property type="entry name" value="Ferredoxin reductase-like, C-terminal NADP-linked domain"/>
    <property type="match status" value="1"/>
</dbReference>
<evidence type="ECO:0000256" key="4">
    <source>
        <dbReference type="ARBA" id="ARBA00022714"/>
    </source>
</evidence>
<dbReference type="PANTHER" id="PTHR47354:SF1">
    <property type="entry name" value="CARNITINE MONOOXYGENASE REDUCTASE SUBUNIT"/>
    <property type="match status" value="1"/>
</dbReference>
<dbReference type="Gene3D" id="2.40.30.10">
    <property type="entry name" value="Translation factors"/>
    <property type="match status" value="1"/>
</dbReference>
<keyword evidence="4" id="KW-0001">2Fe-2S</keyword>
<evidence type="ECO:0000313" key="12">
    <source>
        <dbReference type="Proteomes" id="UP000019146"/>
    </source>
</evidence>
<dbReference type="InterPro" id="IPR001041">
    <property type="entry name" value="2Fe-2S_ferredoxin-type"/>
</dbReference>
<name>A0A0P0RMH1_9BURK</name>
<dbReference type="PROSITE" id="PS00197">
    <property type="entry name" value="2FE2S_FER_1"/>
    <property type="match status" value="1"/>
</dbReference>
<comment type="cofactor">
    <cofactor evidence="1">
        <name>FMN</name>
        <dbReference type="ChEBI" id="CHEBI:58210"/>
    </cofactor>
</comment>
<organism evidence="11 12">
    <name type="scientific">Paraburkholderia caribensis MBA4</name>
    <dbReference type="NCBI Taxonomy" id="1323664"/>
    <lineage>
        <taxon>Bacteria</taxon>
        <taxon>Pseudomonadati</taxon>
        <taxon>Pseudomonadota</taxon>
        <taxon>Betaproteobacteria</taxon>
        <taxon>Burkholderiales</taxon>
        <taxon>Burkholderiaceae</taxon>
        <taxon>Paraburkholderia</taxon>
    </lineage>
</organism>
<evidence type="ECO:0000256" key="6">
    <source>
        <dbReference type="ARBA" id="ARBA00023002"/>
    </source>
</evidence>
<dbReference type="GO" id="GO:0016491">
    <property type="term" value="F:oxidoreductase activity"/>
    <property type="evidence" value="ECO:0007669"/>
    <property type="project" value="UniProtKB-KW"/>
</dbReference>
<accession>A0A0P0RMH1</accession>
<dbReference type="InterPro" id="IPR039261">
    <property type="entry name" value="FNR_nucleotide-bd"/>
</dbReference>
<dbReference type="InterPro" id="IPR017938">
    <property type="entry name" value="Riboflavin_synthase-like_b-brl"/>
</dbReference>
<dbReference type="SUPFAM" id="SSF54292">
    <property type="entry name" value="2Fe-2S ferredoxin-like"/>
    <property type="match status" value="1"/>
</dbReference>
<keyword evidence="8" id="KW-0411">Iron-sulfur</keyword>
<dbReference type="GO" id="GO:0046872">
    <property type="term" value="F:metal ion binding"/>
    <property type="evidence" value="ECO:0007669"/>
    <property type="project" value="UniProtKB-KW"/>
</dbReference>
<proteinExistence type="predicted"/>
<reference evidence="11 12" key="1">
    <citation type="journal article" date="2014" name="Genome Announc.">
        <title>Draft Genome Sequence of the Haloacid-Degrading Burkholderia caribensis Strain MBA4.</title>
        <authorList>
            <person name="Pan Y."/>
            <person name="Kong K.F."/>
            <person name="Tsang J.S."/>
        </authorList>
    </citation>
    <scope>NUCLEOTIDE SEQUENCE [LARGE SCALE GENOMIC DNA]</scope>
    <source>
        <strain evidence="11 12">MBA4</strain>
        <plasmid evidence="12">Plasmid</plasmid>
    </source>
</reference>
<protein>
    <submittedName>
        <fullName evidence="11">Flavodoxin reductases ferredoxin-NADPH reductases family 1</fullName>
    </submittedName>
</protein>
<dbReference type="RefSeq" id="WP_035994843.1">
    <property type="nucleotide sequence ID" value="NZ_CP012748.1"/>
</dbReference>
<dbReference type="InterPro" id="IPR012675">
    <property type="entry name" value="Beta-grasp_dom_sf"/>
</dbReference>
<dbReference type="GeneID" id="69973609"/>